<dbReference type="InterPro" id="IPR015943">
    <property type="entry name" value="WD40/YVTN_repeat-like_dom_sf"/>
</dbReference>
<accession>A0ABT5X5A8</accession>
<evidence type="ECO:0000313" key="3">
    <source>
        <dbReference type="EMBL" id="MDF0589881.1"/>
    </source>
</evidence>
<dbReference type="EMBL" id="JARFPK010000004">
    <property type="protein sequence ID" value="MDF0589881.1"/>
    <property type="molecule type" value="Genomic_DNA"/>
</dbReference>
<evidence type="ECO:0000313" key="4">
    <source>
        <dbReference type="Proteomes" id="UP001220010"/>
    </source>
</evidence>
<dbReference type="PANTHER" id="PTHR34512:SF30">
    <property type="entry name" value="OUTER MEMBRANE PROTEIN ASSEMBLY FACTOR BAMB"/>
    <property type="match status" value="1"/>
</dbReference>
<dbReference type="SMART" id="SM00564">
    <property type="entry name" value="PQQ"/>
    <property type="match status" value="7"/>
</dbReference>
<feature type="domain" description="Pyrrolo-quinoline quinone repeat" evidence="2">
    <location>
        <begin position="140"/>
        <end position="305"/>
    </location>
</feature>
<dbReference type="InterPro" id="IPR018391">
    <property type="entry name" value="PQQ_b-propeller_rpt"/>
</dbReference>
<dbReference type="Pfam" id="PF13360">
    <property type="entry name" value="PQQ_2"/>
    <property type="match status" value="2"/>
</dbReference>
<reference evidence="3 4" key="1">
    <citation type="submission" date="2023-03" db="EMBL/GenBank/DDBJ databases">
        <title>WGS of Methanotrichaceae archaeon Mx.</title>
        <authorList>
            <person name="Sorokin D.Y."/>
            <person name="Merkel A.Y."/>
        </authorList>
    </citation>
    <scope>NUCLEOTIDE SEQUENCE [LARGE SCALE GENOMIC DNA]</scope>
    <source>
        <strain evidence="3 4">Mx</strain>
    </source>
</reference>
<name>A0ABT5X5A8_9EURY</name>
<keyword evidence="4" id="KW-1185">Reference proteome</keyword>
<dbReference type="Gene3D" id="2.40.10.480">
    <property type="match status" value="1"/>
</dbReference>
<evidence type="ECO:0000256" key="1">
    <source>
        <dbReference type="SAM" id="MobiDB-lite"/>
    </source>
</evidence>
<dbReference type="Proteomes" id="UP001220010">
    <property type="component" value="Unassembled WGS sequence"/>
</dbReference>
<dbReference type="SUPFAM" id="SSF50998">
    <property type="entry name" value="Quinoprotein alcohol dehydrogenase-like"/>
    <property type="match status" value="3"/>
</dbReference>
<comment type="caution">
    <text evidence="3">The sequence shown here is derived from an EMBL/GenBank/DDBJ whole genome shotgun (WGS) entry which is preliminary data.</text>
</comment>
<dbReference type="Gene3D" id="2.130.10.10">
    <property type="entry name" value="YVTN repeat-like/Quinoprotein amine dehydrogenase"/>
    <property type="match status" value="2"/>
</dbReference>
<feature type="compositionally biased region" description="Polar residues" evidence="1">
    <location>
        <begin position="47"/>
        <end position="62"/>
    </location>
</feature>
<proteinExistence type="predicted"/>
<feature type="domain" description="Pyrrolo-quinoline quinone repeat" evidence="2">
    <location>
        <begin position="313"/>
        <end position="400"/>
    </location>
</feature>
<sequence length="412" mass="44007">MTTIKLQILKTIPLLLLLVALAQAVPGEDRSDDDGPAGEGGWPQFHNDLQNTGRSSSTAPGTNATLWVSEDLGLQAGSSVAVAEGRVFANGIHQIVSLDKFTGEVLWTAPFERNSEVCCSWFTPAYHEGRVFFSGMDTISLNATDGREVWRYAHPSKRGAVNGGATVVDGRVIASDWDGHHYFCLDLLTGEEIWRFEVEGSAQSTPAVCDGMVVVGSWEWGLGGVIYCIDLLTGQEIWRLDAENSPAGSAAIEDGVVYMATYNFYGDGDLFALDLRDGSVLWRKAITPTDSTPTLALGNVYISGGCEGFSDSVTYCFNASTGDLIWSTDPEEKIGDWRCSTAYADGLIFSGKPDFDDFGGTVALDAVTGELVWSHPGGGSSPAISDGIVFTVGGGRIWAFGEIRPEGRGEGP</sequence>
<protein>
    <submittedName>
        <fullName evidence="3">PQQ-binding-like beta-propeller repeat protein</fullName>
    </submittedName>
</protein>
<dbReference type="PANTHER" id="PTHR34512">
    <property type="entry name" value="CELL SURFACE PROTEIN"/>
    <property type="match status" value="1"/>
</dbReference>
<evidence type="ECO:0000259" key="2">
    <source>
        <dbReference type="Pfam" id="PF13360"/>
    </source>
</evidence>
<organism evidence="3 4">
    <name type="scientific">Candidatus Methanocrinis natronophilus</name>
    <dbReference type="NCBI Taxonomy" id="3033396"/>
    <lineage>
        <taxon>Archaea</taxon>
        <taxon>Methanobacteriati</taxon>
        <taxon>Methanobacteriota</taxon>
        <taxon>Stenosarchaea group</taxon>
        <taxon>Methanomicrobia</taxon>
        <taxon>Methanotrichales</taxon>
        <taxon>Methanotrichaceae</taxon>
        <taxon>Methanocrinis</taxon>
    </lineage>
</organism>
<dbReference type="InterPro" id="IPR002372">
    <property type="entry name" value="PQQ_rpt_dom"/>
</dbReference>
<feature type="region of interest" description="Disordered" evidence="1">
    <location>
        <begin position="28"/>
        <end position="62"/>
    </location>
</feature>
<dbReference type="InterPro" id="IPR011047">
    <property type="entry name" value="Quinoprotein_ADH-like_sf"/>
</dbReference>
<gene>
    <name evidence="3" type="ORF">P0O15_01635</name>
</gene>
<dbReference type="RefSeq" id="WP_316965641.1">
    <property type="nucleotide sequence ID" value="NZ_JARFPK010000004.1"/>
</dbReference>